<comment type="similarity">
    <text evidence="2 13">Belongs to the class-II aminoacyl-tRNA synthetase family. Phe-tRNA synthetase alpha subunit type 1 subfamily.</text>
</comment>
<keyword evidence="11 13" id="KW-0030">Aminoacyl-tRNA synthetase</keyword>
<evidence type="ECO:0000256" key="6">
    <source>
        <dbReference type="ARBA" id="ARBA00022723"/>
    </source>
</evidence>
<evidence type="ECO:0000256" key="10">
    <source>
        <dbReference type="ARBA" id="ARBA00022917"/>
    </source>
</evidence>
<dbReference type="STRING" id="1802595.A2134_01525"/>
<evidence type="ECO:0000256" key="12">
    <source>
        <dbReference type="ARBA" id="ARBA00049255"/>
    </source>
</evidence>
<keyword evidence="9 13" id="KW-0460">Magnesium</keyword>
<protein>
    <recommendedName>
        <fullName evidence="13">Phenylalanine--tRNA ligase alpha subunit</fullName>
        <ecNumber evidence="13">6.1.1.20</ecNumber>
    </recommendedName>
    <alternativeName>
        <fullName evidence="13">Phenylalanyl-tRNA synthetase alpha subunit</fullName>
        <shortName evidence="13">PheRS</shortName>
    </alternativeName>
</protein>
<dbReference type="PROSITE" id="PS50862">
    <property type="entry name" value="AA_TRNA_LIGASE_II"/>
    <property type="match status" value="1"/>
</dbReference>
<comment type="caution">
    <text evidence="15">The sequence shown here is derived from an EMBL/GenBank/DDBJ whole genome shotgun (WGS) entry which is preliminary data.</text>
</comment>
<name>A0A1G1WCN5_9BACT</name>
<dbReference type="CDD" id="cd00496">
    <property type="entry name" value="PheRS_alpha_core"/>
    <property type="match status" value="1"/>
</dbReference>
<dbReference type="InterPro" id="IPR022911">
    <property type="entry name" value="Phe_tRNA_ligase_alpha1_bac"/>
</dbReference>
<dbReference type="HAMAP" id="MF_00281">
    <property type="entry name" value="Phe_tRNA_synth_alpha1"/>
    <property type="match status" value="1"/>
</dbReference>
<evidence type="ECO:0000256" key="8">
    <source>
        <dbReference type="ARBA" id="ARBA00022840"/>
    </source>
</evidence>
<dbReference type="EC" id="6.1.1.20" evidence="13"/>
<evidence type="ECO:0000256" key="7">
    <source>
        <dbReference type="ARBA" id="ARBA00022741"/>
    </source>
</evidence>
<keyword evidence="6 13" id="KW-0479">Metal-binding</keyword>
<evidence type="ECO:0000259" key="14">
    <source>
        <dbReference type="PROSITE" id="PS50862"/>
    </source>
</evidence>
<dbReference type="GO" id="GO:0000049">
    <property type="term" value="F:tRNA binding"/>
    <property type="evidence" value="ECO:0007669"/>
    <property type="project" value="InterPro"/>
</dbReference>
<evidence type="ECO:0000256" key="5">
    <source>
        <dbReference type="ARBA" id="ARBA00022598"/>
    </source>
</evidence>
<dbReference type="GO" id="GO:0004826">
    <property type="term" value="F:phenylalanine-tRNA ligase activity"/>
    <property type="evidence" value="ECO:0007669"/>
    <property type="project" value="UniProtKB-UniRule"/>
</dbReference>
<keyword evidence="10 13" id="KW-0648">Protein biosynthesis</keyword>
<dbReference type="PANTHER" id="PTHR11538">
    <property type="entry name" value="PHENYLALANYL-TRNA SYNTHETASE"/>
    <property type="match status" value="1"/>
</dbReference>
<evidence type="ECO:0000256" key="4">
    <source>
        <dbReference type="ARBA" id="ARBA00022490"/>
    </source>
</evidence>
<organism evidence="15 16">
    <name type="scientific">Candidatus Woykebacteria bacterium RBG_16_39_9b</name>
    <dbReference type="NCBI Taxonomy" id="1802595"/>
    <lineage>
        <taxon>Bacteria</taxon>
        <taxon>Candidatus Woykeibacteriota</taxon>
    </lineage>
</organism>
<evidence type="ECO:0000313" key="15">
    <source>
        <dbReference type="EMBL" id="OGY25456.1"/>
    </source>
</evidence>
<dbReference type="Pfam" id="PF02912">
    <property type="entry name" value="Phe_tRNA-synt_N"/>
    <property type="match status" value="1"/>
</dbReference>
<sequence>MAFDLERTEKEFLSSLREIRTRDELENLRIKYFGRKRGILTKIASSLPLLSLKEKKILGPIFNHLKGELRQSLKERESDLSSASPKSTKEIQQKPLTSSLLFDPTAPGKEVFTGHQNPVISVIEEIKEIFHYLGFTYIDGPEVDLDLYNFQKLRIGKDHPARDTQQTYYLNDEVVLRTHTSSMQVRYMETHKPPIRVLFPGRTFRRDPVDATHLPSFYQIEGLLVDNDSSMTDLIGTLDFVIKRFFGSKTKTRVYGHYFPYTEPSIEVEVLHKNGKWMEILGAGMVHPEVLKNGRIDPRKYRGWAFGMGPERMAMLKYGINDIRLFYNGDLRFINQF</sequence>
<feature type="binding site" evidence="13">
    <location>
        <position position="263"/>
    </location>
    <ligand>
        <name>Mg(2+)</name>
        <dbReference type="ChEBI" id="CHEBI:18420"/>
        <note>shared with beta subunit</note>
    </ligand>
</feature>
<dbReference type="GO" id="GO:0005737">
    <property type="term" value="C:cytoplasm"/>
    <property type="evidence" value="ECO:0007669"/>
    <property type="project" value="UniProtKB-SubCell"/>
</dbReference>
<dbReference type="InterPro" id="IPR004529">
    <property type="entry name" value="Phe-tRNA-synth_IIc_asu"/>
</dbReference>
<evidence type="ECO:0000256" key="9">
    <source>
        <dbReference type="ARBA" id="ARBA00022842"/>
    </source>
</evidence>
<accession>A0A1G1WCN5</accession>
<dbReference type="InterPro" id="IPR002319">
    <property type="entry name" value="Phenylalanyl-tRNA_Synthase"/>
</dbReference>
<dbReference type="GO" id="GO:0005524">
    <property type="term" value="F:ATP binding"/>
    <property type="evidence" value="ECO:0007669"/>
    <property type="project" value="UniProtKB-UniRule"/>
</dbReference>
<comment type="subunit">
    <text evidence="3 13">Tetramer of two alpha and two beta subunits.</text>
</comment>
<reference evidence="15 16" key="1">
    <citation type="journal article" date="2016" name="Nat. Commun.">
        <title>Thousands of microbial genomes shed light on interconnected biogeochemical processes in an aquifer system.</title>
        <authorList>
            <person name="Anantharaman K."/>
            <person name="Brown C.T."/>
            <person name="Hug L.A."/>
            <person name="Sharon I."/>
            <person name="Castelle C.J."/>
            <person name="Probst A.J."/>
            <person name="Thomas B.C."/>
            <person name="Singh A."/>
            <person name="Wilkins M.J."/>
            <person name="Karaoz U."/>
            <person name="Brodie E.L."/>
            <person name="Williams K.H."/>
            <person name="Hubbard S.S."/>
            <person name="Banfield J.F."/>
        </authorList>
    </citation>
    <scope>NUCLEOTIDE SEQUENCE [LARGE SCALE GENOMIC DNA]</scope>
</reference>
<dbReference type="InterPro" id="IPR004188">
    <property type="entry name" value="Phe-tRNA_ligase_II_N"/>
</dbReference>
<evidence type="ECO:0000313" key="16">
    <source>
        <dbReference type="Proteomes" id="UP000178162"/>
    </source>
</evidence>
<keyword evidence="4 13" id="KW-0963">Cytoplasm</keyword>
<dbReference type="Pfam" id="PF01409">
    <property type="entry name" value="tRNA-synt_2d"/>
    <property type="match status" value="1"/>
</dbReference>
<evidence type="ECO:0000256" key="1">
    <source>
        <dbReference type="ARBA" id="ARBA00004496"/>
    </source>
</evidence>
<dbReference type="InterPro" id="IPR006195">
    <property type="entry name" value="aa-tRNA-synth_II"/>
</dbReference>
<dbReference type="AlphaFoldDB" id="A0A1G1WCN5"/>
<dbReference type="Proteomes" id="UP000178162">
    <property type="component" value="Unassembled WGS sequence"/>
</dbReference>
<feature type="domain" description="Aminoacyl-transfer RNA synthetases class-II family profile" evidence="14">
    <location>
        <begin position="122"/>
        <end position="316"/>
    </location>
</feature>
<proteinExistence type="inferred from homology"/>
<dbReference type="Gene3D" id="3.30.930.10">
    <property type="entry name" value="Bira Bifunctional Protein, Domain 2"/>
    <property type="match status" value="1"/>
</dbReference>
<dbReference type="GO" id="GO:0000287">
    <property type="term" value="F:magnesium ion binding"/>
    <property type="evidence" value="ECO:0007669"/>
    <property type="project" value="UniProtKB-UniRule"/>
</dbReference>
<evidence type="ECO:0000256" key="2">
    <source>
        <dbReference type="ARBA" id="ARBA00010207"/>
    </source>
</evidence>
<dbReference type="GO" id="GO:0006432">
    <property type="term" value="P:phenylalanyl-tRNA aminoacylation"/>
    <property type="evidence" value="ECO:0007669"/>
    <property type="project" value="UniProtKB-UniRule"/>
</dbReference>
<keyword evidence="7 13" id="KW-0547">Nucleotide-binding</keyword>
<comment type="subcellular location">
    <subcellularLocation>
        <location evidence="1 13">Cytoplasm</location>
    </subcellularLocation>
</comment>
<dbReference type="SUPFAM" id="SSF55681">
    <property type="entry name" value="Class II aaRS and biotin synthetases"/>
    <property type="match status" value="1"/>
</dbReference>
<dbReference type="EMBL" id="MHCR01000015">
    <property type="protein sequence ID" value="OGY25456.1"/>
    <property type="molecule type" value="Genomic_DNA"/>
</dbReference>
<dbReference type="SUPFAM" id="SSF46589">
    <property type="entry name" value="tRNA-binding arm"/>
    <property type="match status" value="1"/>
</dbReference>
<dbReference type="InterPro" id="IPR010978">
    <property type="entry name" value="tRNA-bd_arm"/>
</dbReference>
<keyword evidence="5 13" id="KW-0436">Ligase</keyword>
<dbReference type="PANTHER" id="PTHR11538:SF41">
    <property type="entry name" value="PHENYLALANINE--TRNA LIGASE, MITOCHONDRIAL"/>
    <property type="match status" value="1"/>
</dbReference>
<comment type="catalytic activity">
    <reaction evidence="12 13">
        <text>tRNA(Phe) + L-phenylalanine + ATP = L-phenylalanyl-tRNA(Phe) + AMP + diphosphate + H(+)</text>
        <dbReference type="Rhea" id="RHEA:19413"/>
        <dbReference type="Rhea" id="RHEA-COMP:9668"/>
        <dbReference type="Rhea" id="RHEA-COMP:9699"/>
        <dbReference type="ChEBI" id="CHEBI:15378"/>
        <dbReference type="ChEBI" id="CHEBI:30616"/>
        <dbReference type="ChEBI" id="CHEBI:33019"/>
        <dbReference type="ChEBI" id="CHEBI:58095"/>
        <dbReference type="ChEBI" id="CHEBI:78442"/>
        <dbReference type="ChEBI" id="CHEBI:78531"/>
        <dbReference type="ChEBI" id="CHEBI:456215"/>
        <dbReference type="EC" id="6.1.1.20"/>
    </reaction>
</comment>
<dbReference type="InterPro" id="IPR045864">
    <property type="entry name" value="aa-tRNA-synth_II/BPL/LPL"/>
</dbReference>
<evidence type="ECO:0000256" key="11">
    <source>
        <dbReference type="ARBA" id="ARBA00023146"/>
    </source>
</evidence>
<gene>
    <name evidence="13" type="primary">pheS</name>
    <name evidence="15" type="ORF">A2134_01525</name>
</gene>
<evidence type="ECO:0000256" key="3">
    <source>
        <dbReference type="ARBA" id="ARBA00011209"/>
    </source>
</evidence>
<keyword evidence="8 13" id="KW-0067">ATP-binding</keyword>
<evidence type="ECO:0000256" key="13">
    <source>
        <dbReference type="HAMAP-Rule" id="MF_00281"/>
    </source>
</evidence>
<comment type="cofactor">
    <cofactor evidence="13">
        <name>Mg(2+)</name>
        <dbReference type="ChEBI" id="CHEBI:18420"/>
    </cofactor>
    <text evidence="13">Binds 2 magnesium ions per tetramer.</text>
</comment>
<dbReference type="NCBIfam" id="TIGR00468">
    <property type="entry name" value="pheS"/>
    <property type="match status" value="1"/>
</dbReference>